<keyword evidence="2" id="KW-1185">Reference proteome</keyword>
<sequence length="77" mass="8797">MAKEEGLLEFLAQQVGVNYISDLRNNMYHKDIVSCIENVDGTTYFVREWLDVLDYLTGTTKKIQSPEEGKKALLEAL</sequence>
<dbReference type="EMBL" id="UHJJ01000001">
    <property type="protein sequence ID" value="SUQ12090.1"/>
    <property type="molecule type" value="Genomic_DNA"/>
</dbReference>
<gene>
    <name evidence="1" type="ORF">SAMN05216529_10116</name>
</gene>
<dbReference type="AlphaFoldDB" id="A0A316A1X5"/>
<accession>A0A316A1X5</accession>
<evidence type="ECO:0000313" key="2">
    <source>
        <dbReference type="Proteomes" id="UP000254051"/>
    </source>
</evidence>
<dbReference type="OrthoDB" id="2065672at2"/>
<organism evidence="1 2">
    <name type="scientific">Faecalicatena contorta</name>
    <dbReference type="NCBI Taxonomy" id="39482"/>
    <lineage>
        <taxon>Bacteria</taxon>
        <taxon>Bacillati</taxon>
        <taxon>Bacillota</taxon>
        <taxon>Clostridia</taxon>
        <taxon>Lachnospirales</taxon>
        <taxon>Lachnospiraceae</taxon>
        <taxon>Faecalicatena</taxon>
    </lineage>
</organism>
<proteinExistence type="predicted"/>
<evidence type="ECO:0000313" key="1">
    <source>
        <dbReference type="EMBL" id="SUQ12090.1"/>
    </source>
</evidence>
<dbReference type="Proteomes" id="UP000254051">
    <property type="component" value="Unassembled WGS sequence"/>
</dbReference>
<reference evidence="2" key="1">
    <citation type="submission" date="2017-07" db="EMBL/GenBank/DDBJ databases">
        <authorList>
            <person name="Varghese N."/>
            <person name="Submissions S."/>
        </authorList>
    </citation>
    <scope>NUCLEOTIDE SEQUENCE [LARGE SCALE GENOMIC DNA]</scope>
    <source>
        <strain evidence="2">NLAE-zl-C134</strain>
    </source>
</reference>
<protein>
    <submittedName>
        <fullName evidence="1">Uncharacterized protein</fullName>
    </submittedName>
</protein>
<name>A0A316A1X5_9FIRM</name>